<dbReference type="Proteomes" id="UP000641910">
    <property type="component" value="Unassembled WGS sequence"/>
</dbReference>
<dbReference type="RefSeq" id="WP_121873947.1">
    <property type="nucleotide sequence ID" value="NZ_CP039710.1"/>
</dbReference>
<reference evidence="1 2" key="1">
    <citation type="submission" date="2020-12" db="EMBL/GenBank/DDBJ databases">
        <title>WGS of Thermoactinomyces spp.</title>
        <authorList>
            <person name="Cheng K."/>
        </authorList>
    </citation>
    <scope>NUCLEOTIDE SEQUENCE [LARGE SCALE GENOMIC DNA]</scope>
    <source>
        <strain evidence="2">CICC 10650\ACCC 41061</strain>
    </source>
</reference>
<organism evidence="1 2">
    <name type="scientific">Thermoactinomyces vulgaris</name>
    <dbReference type="NCBI Taxonomy" id="2026"/>
    <lineage>
        <taxon>Bacteria</taxon>
        <taxon>Bacillati</taxon>
        <taxon>Bacillota</taxon>
        <taxon>Bacilli</taxon>
        <taxon>Bacillales</taxon>
        <taxon>Thermoactinomycetaceae</taxon>
        <taxon>Thermoactinomyces</taxon>
    </lineage>
</organism>
<dbReference type="EMBL" id="JAECVU010000001">
    <property type="protein sequence ID" value="MBH8587842.1"/>
    <property type="molecule type" value="Genomic_DNA"/>
</dbReference>
<protein>
    <submittedName>
        <fullName evidence="1">Uncharacterized protein</fullName>
    </submittedName>
</protein>
<keyword evidence="2" id="KW-1185">Reference proteome</keyword>
<sequence>MDKKKQIRVLVDGCVFANDQNQNVDLDEFVDAFLEWVESNGWHFGGGVRQVDEDGEPASCGKRES</sequence>
<gene>
    <name evidence="1" type="ORF">I8U22_03280</name>
</gene>
<proteinExistence type="predicted"/>
<evidence type="ECO:0000313" key="2">
    <source>
        <dbReference type="Proteomes" id="UP000641910"/>
    </source>
</evidence>
<evidence type="ECO:0000313" key="1">
    <source>
        <dbReference type="EMBL" id="MBH8587842.1"/>
    </source>
</evidence>
<comment type="caution">
    <text evidence="1">The sequence shown here is derived from an EMBL/GenBank/DDBJ whole genome shotgun (WGS) entry which is preliminary data.</text>
</comment>
<name>A0ABS0QEY4_THEVU</name>
<accession>A0ABS0QEY4</accession>